<reference evidence="1 2" key="2">
    <citation type="submission" date="2018-06" db="EMBL/GenBank/DDBJ databases">
        <authorList>
            <person name="Zhirakovskaya E."/>
        </authorList>
    </citation>
    <scope>NUCLEOTIDE SEQUENCE [LARGE SCALE GENOMIC DNA]</scope>
    <source>
        <strain evidence="1 2">FBKL4.011</strain>
    </source>
</reference>
<name>A0A364K6F0_9BACL</name>
<reference evidence="1 2" key="1">
    <citation type="submission" date="2018-06" db="EMBL/GenBank/DDBJ databases">
        <title>Thermoflavimicrobium daqus sp. nov., a thermophilic microbe isolated from Moutai-flavour Daqu.</title>
        <authorList>
            <person name="Wang X."/>
            <person name="Zhou H."/>
        </authorList>
    </citation>
    <scope>NUCLEOTIDE SEQUENCE [LARGE SCALE GENOMIC DNA]</scope>
    <source>
        <strain evidence="1 2">FBKL4.011</strain>
    </source>
</reference>
<dbReference type="EMBL" id="QJKK01000003">
    <property type="protein sequence ID" value="RAL25873.1"/>
    <property type="molecule type" value="Genomic_DNA"/>
</dbReference>
<evidence type="ECO:0000313" key="1">
    <source>
        <dbReference type="EMBL" id="RAL25873.1"/>
    </source>
</evidence>
<sequence length="132" mass="15340">MNTLCQDIVLKLPWVVNGRLETKQKTFVYRHLATCQSCQKELLFYLQLKRNMTQLSNQPSKHFKQELFTDLQNTLVAISPQLSTPTYSYTMTEQILISPLGIAPFLISYIKDLYQKSFNQTTTQLKMALQSK</sequence>
<dbReference type="RefSeq" id="WP_113658487.1">
    <property type="nucleotide sequence ID" value="NZ_KZ845665.1"/>
</dbReference>
<dbReference type="OrthoDB" id="2679416at2"/>
<organism evidence="1 2">
    <name type="scientific">Thermoflavimicrobium daqui</name>
    <dbReference type="NCBI Taxonomy" id="2137476"/>
    <lineage>
        <taxon>Bacteria</taxon>
        <taxon>Bacillati</taxon>
        <taxon>Bacillota</taxon>
        <taxon>Bacilli</taxon>
        <taxon>Bacillales</taxon>
        <taxon>Thermoactinomycetaceae</taxon>
        <taxon>Thermoflavimicrobium</taxon>
    </lineage>
</organism>
<comment type="caution">
    <text evidence="1">The sequence shown here is derived from an EMBL/GenBank/DDBJ whole genome shotgun (WGS) entry which is preliminary data.</text>
</comment>
<keyword evidence="2" id="KW-1185">Reference proteome</keyword>
<dbReference type="AlphaFoldDB" id="A0A364K6F0"/>
<dbReference type="Proteomes" id="UP000251213">
    <property type="component" value="Unassembled WGS sequence"/>
</dbReference>
<evidence type="ECO:0000313" key="2">
    <source>
        <dbReference type="Proteomes" id="UP000251213"/>
    </source>
</evidence>
<protein>
    <recommendedName>
        <fullName evidence="3">Zf-HC2 domain-containing protein</fullName>
    </recommendedName>
</protein>
<gene>
    <name evidence="1" type="ORF">DL897_07290</name>
</gene>
<accession>A0A364K6F0</accession>
<evidence type="ECO:0008006" key="3">
    <source>
        <dbReference type="Google" id="ProtNLM"/>
    </source>
</evidence>
<proteinExistence type="predicted"/>